<organism evidence="1 2">
    <name type="scientific">Vaccinium darrowii</name>
    <dbReference type="NCBI Taxonomy" id="229202"/>
    <lineage>
        <taxon>Eukaryota</taxon>
        <taxon>Viridiplantae</taxon>
        <taxon>Streptophyta</taxon>
        <taxon>Embryophyta</taxon>
        <taxon>Tracheophyta</taxon>
        <taxon>Spermatophyta</taxon>
        <taxon>Magnoliopsida</taxon>
        <taxon>eudicotyledons</taxon>
        <taxon>Gunneridae</taxon>
        <taxon>Pentapetalae</taxon>
        <taxon>asterids</taxon>
        <taxon>Ericales</taxon>
        <taxon>Ericaceae</taxon>
        <taxon>Vaccinioideae</taxon>
        <taxon>Vaccinieae</taxon>
        <taxon>Vaccinium</taxon>
    </lineage>
</organism>
<dbReference type="EMBL" id="CM037159">
    <property type="protein sequence ID" value="KAH7867290.1"/>
    <property type="molecule type" value="Genomic_DNA"/>
</dbReference>
<keyword evidence="2" id="KW-1185">Reference proteome</keyword>
<evidence type="ECO:0000313" key="1">
    <source>
        <dbReference type="EMBL" id="KAH7867290.1"/>
    </source>
</evidence>
<accession>A0ACB7ZQ86</accession>
<dbReference type="Proteomes" id="UP000828048">
    <property type="component" value="Chromosome 9"/>
</dbReference>
<protein>
    <submittedName>
        <fullName evidence="1">Uncharacterized protein</fullName>
    </submittedName>
</protein>
<comment type="caution">
    <text evidence="1">The sequence shown here is derived from an EMBL/GenBank/DDBJ whole genome shotgun (WGS) entry which is preliminary data.</text>
</comment>
<gene>
    <name evidence="1" type="ORF">Vadar_031442</name>
</gene>
<reference evidence="1 2" key="1">
    <citation type="journal article" date="2021" name="Hortic Res">
        <title>High-quality reference genome and annotation aids understanding of berry development for evergreen blueberry (Vaccinium darrowii).</title>
        <authorList>
            <person name="Yu J."/>
            <person name="Hulse-Kemp A.M."/>
            <person name="Babiker E."/>
            <person name="Staton M."/>
        </authorList>
    </citation>
    <scope>NUCLEOTIDE SEQUENCE [LARGE SCALE GENOMIC DNA]</scope>
    <source>
        <strain evidence="2">cv. NJ 8807/NJ 8810</strain>
        <tissue evidence="1">Young leaf</tissue>
    </source>
</reference>
<sequence>MKSSICRLFKTKPTFNPQRQTRSSANSHLTETQNAHAHEKSAETGIRALESNIAYHVLDEMSQWDVVSATTTITRFVRQHHHKEAIYIFSRMLLFGIRPNEFTFGTVIPSSTALRCLSSGKHFHACAKKMGFHSNVFVGSAILDLYAKLSTIEEAQRAFEETHEPNVVSYTTLICGYLKKERFDDAIGLFKAMPERNVVSWNAMIGGYSQMGHNEDAVNLFVGMLREGFVPDHSTFPCAISAAANIAVLGMGRSFHASAIKFLGSNLSLFVANSLISFYAKCGSMEDSLLIFSKLPEINIVSWNALICGYAQNGRGKDALDFFQKMENMGFEPNSVTLLGVLLACNHVGLVNQGYSYFNRAKLKNPGILKPEHYACMVDLLSRSGHLNEAERFICDLPFDPGIGFWKSLLGGCQIHSNTDLGEFAARKILGLDPGDVSSYVMLSNAHSAAGKWQSVSMVRQEMREKGMQRVPGCSWIEIKSHTHVFVSADGRQSGRDEIYKVLQFFLEHVTERQASEFLTEPYIQLYDHSFL</sequence>
<evidence type="ECO:0000313" key="2">
    <source>
        <dbReference type="Proteomes" id="UP000828048"/>
    </source>
</evidence>
<name>A0ACB7ZQ86_9ERIC</name>
<proteinExistence type="predicted"/>